<sequence>MGDLKFFKDFKQKFESLEKQVVVAEDLAQVRQISVQLATELEKYKQAINNCFDSLWDKRNKHNQLLADSMNSQPLEPEQYKQIASQLKQLDCDIKALTDFIKQVNPEVTIAHYEERLNAINEQISSLEQSASFRR</sequence>
<gene>
    <name evidence="1" type="ORF">Ljor_0748</name>
</gene>
<accession>A0A0W0V8M5</accession>
<keyword evidence="2" id="KW-1185">Reference proteome</keyword>
<name>A0A0W0V8M5_9GAMM</name>
<evidence type="ECO:0000313" key="2">
    <source>
        <dbReference type="Proteomes" id="UP000055035"/>
    </source>
</evidence>
<evidence type="ECO:0008006" key="3">
    <source>
        <dbReference type="Google" id="ProtNLM"/>
    </source>
</evidence>
<dbReference type="PATRIC" id="fig|456.5.peg.792"/>
<dbReference type="OrthoDB" id="5637843at2"/>
<dbReference type="AlphaFoldDB" id="A0A0W0V8M5"/>
<protein>
    <recommendedName>
        <fullName evidence="3">Coiled coil protein</fullName>
    </recommendedName>
</protein>
<organism evidence="1 2">
    <name type="scientific">Legionella jordanis</name>
    <dbReference type="NCBI Taxonomy" id="456"/>
    <lineage>
        <taxon>Bacteria</taxon>
        <taxon>Pseudomonadati</taxon>
        <taxon>Pseudomonadota</taxon>
        <taxon>Gammaproteobacteria</taxon>
        <taxon>Legionellales</taxon>
        <taxon>Legionellaceae</taxon>
        <taxon>Legionella</taxon>
    </lineage>
</organism>
<dbReference type="Proteomes" id="UP000055035">
    <property type="component" value="Unassembled WGS sequence"/>
</dbReference>
<dbReference type="EMBL" id="LNYJ01000011">
    <property type="protein sequence ID" value="KTD16442.1"/>
    <property type="molecule type" value="Genomic_DNA"/>
</dbReference>
<evidence type="ECO:0000313" key="1">
    <source>
        <dbReference type="EMBL" id="KTD16442.1"/>
    </source>
</evidence>
<proteinExistence type="predicted"/>
<dbReference type="RefSeq" id="WP_058470295.1">
    <property type="nucleotide sequence ID" value="NZ_CAAAIC010000004.1"/>
</dbReference>
<comment type="caution">
    <text evidence="1">The sequence shown here is derived from an EMBL/GenBank/DDBJ whole genome shotgun (WGS) entry which is preliminary data.</text>
</comment>
<reference evidence="1 2" key="1">
    <citation type="submission" date="2015-11" db="EMBL/GenBank/DDBJ databases">
        <title>Genomic analysis of 38 Legionella species identifies large and diverse effector repertoires.</title>
        <authorList>
            <person name="Burstein D."/>
            <person name="Amaro F."/>
            <person name="Zusman T."/>
            <person name="Lifshitz Z."/>
            <person name="Cohen O."/>
            <person name="Gilbert J.A."/>
            <person name="Pupko T."/>
            <person name="Shuman H.A."/>
            <person name="Segal G."/>
        </authorList>
    </citation>
    <scope>NUCLEOTIDE SEQUENCE [LARGE SCALE GENOMIC DNA]</scope>
    <source>
        <strain evidence="1 2">BL-540</strain>
    </source>
</reference>